<gene>
    <name evidence="1" type="ORF">EDB81DRAFT_950190</name>
</gene>
<keyword evidence="2" id="KW-1185">Reference proteome</keyword>
<comment type="caution">
    <text evidence="1">The sequence shown here is derived from an EMBL/GenBank/DDBJ whole genome shotgun (WGS) entry which is preliminary data.</text>
</comment>
<sequence>MTPPPSEPETTCYLFPGLQALDPSVPEVDLDAYTWIQPTAIEDDEVMFDGKALSTWYEEERRRLSSGSEDGEKSRKSSRAIIIIKLSQQSQ</sequence>
<reference evidence="1" key="1">
    <citation type="journal article" date="2021" name="Nat. Commun.">
        <title>Genetic determinants of endophytism in the Arabidopsis root mycobiome.</title>
        <authorList>
            <person name="Mesny F."/>
            <person name="Miyauchi S."/>
            <person name="Thiergart T."/>
            <person name="Pickel B."/>
            <person name="Atanasova L."/>
            <person name="Karlsson M."/>
            <person name="Huettel B."/>
            <person name="Barry K.W."/>
            <person name="Haridas S."/>
            <person name="Chen C."/>
            <person name="Bauer D."/>
            <person name="Andreopoulos W."/>
            <person name="Pangilinan J."/>
            <person name="LaButti K."/>
            <person name="Riley R."/>
            <person name="Lipzen A."/>
            <person name="Clum A."/>
            <person name="Drula E."/>
            <person name="Henrissat B."/>
            <person name="Kohler A."/>
            <person name="Grigoriev I.V."/>
            <person name="Martin F.M."/>
            <person name="Hacquard S."/>
        </authorList>
    </citation>
    <scope>NUCLEOTIDE SEQUENCE</scope>
    <source>
        <strain evidence="1">MPI-CAGE-AT-0147</strain>
    </source>
</reference>
<dbReference type="Proteomes" id="UP000738349">
    <property type="component" value="Unassembled WGS sequence"/>
</dbReference>
<organism evidence="1 2">
    <name type="scientific">Dactylonectria macrodidyma</name>
    <dbReference type="NCBI Taxonomy" id="307937"/>
    <lineage>
        <taxon>Eukaryota</taxon>
        <taxon>Fungi</taxon>
        <taxon>Dikarya</taxon>
        <taxon>Ascomycota</taxon>
        <taxon>Pezizomycotina</taxon>
        <taxon>Sordariomycetes</taxon>
        <taxon>Hypocreomycetidae</taxon>
        <taxon>Hypocreales</taxon>
        <taxon>Nectriaceae</taxon>
        <taxon>Dactylonectria</taxon>
    </lineage>
</organism>
<dbReference type="OrthoDB" id="3519400at2759"/>
<accession>A0A9P9E5D4</accession>
<dbReference type="AlphaFoldDB" id="A0A9P9E5D4"/>
<name>A0A9P9E5D4_9HYPO</name>
<evidence type="ECO:0000313" key="2">
    <source>
        <dbReference type="Proteomes" id="UP000738349"/>
    </source>
</evidence>
<evidence type="ECO:0000313" key="1">
    <source>
        <dbReference type="EMBL" id="KAH7132744.1"/>
    </source>
</evidence>
<proteinExistence type="predicted"/>
<dbReference type="EMBL" id="JAGMUV010000016">
    <property type="protein sequence ID" value="KAH7132744.1"/>
    <property type="molecule type" value="Genomic_DNA"/>
</dbReference>
<protein>
    <submittedName>
        <fullName evidence="1">Uncharacterized protein</fullName>
    </submittedName>
</protein>